<comment type="caution">
    <text evidence="1">The sequence shown here is derived from an EMBL/GenBank/DDBJ whole genome shotgun (WGS) entry which is preliminary data.</text>
</comment>
<keyword evidence="2" id="KW-1185">Reference proteome</keyword>
<evidence type="ECO:0000313" key="2">
    <source>
        <dbReference type="Proteomes" id="UP000299102"/>
    </source>
</evidence>
<sequence length="102" mass="11478">MLPLWRSASREVGELVKTVVTIMMTTSSTNSLMCFRSVYIQCGDIEGLECECTWIKTWLGIKKGTTLGIESRIGNRIESMVERYNKMNAFIPTYTGRNEGGS</sequence>
<reference evidence="1 2" key="1">
    <citation type="journal article" date="2019" name="Commun. Biol.">
        <title>The bagworm genome reveals a unique fibroin gene that provides high tensile strength.</title>
        <authorList>
            <person name="Kono N."/>
            <person name="Nakamura H."/>
            <person name="Ohtoshi R."/>
            <person name="Tomita M."/>
            <person name="Numata K."/>
            <person name="Arakawa K."/>
        </authorList>
    </citation>
    <scope>NUCLEOTIDE SEQUENCE [LARGE SCALE GENOMIC DNA]</scope>
</reference>
<organism evidence="1 2">
    <name type="scientific">Eumeta variegata</name>
    <name type="common">Bagworm moth</name>
    <name type="synonym">Eumeta japonica</name>
    <dbReference type="NCBI Taxonomy" id="151549"/>
    <lineage>
        <taxon>Eukaryota</taxon>
        <taxon>Metazoa</taxon>
        <taxon>Ecdysozoa</taxon>
        <taxon>Arthropoda</taxon>
        <taxon>Hexapoda</taxon>
        <taxon>Insecta</taxon>
        <taxon>Pterygota</taxon>
        <taxon>Neoptera</taxon>
        <taxon>Endopterygota</taxon>
        <taxon>Lepidoptera</taxon>
        <taxon>Glossata</taxon>
        <taxon>Ditrysia</taxon>
        <taxon>Tineoidea</taxon>
        <taxon>Psychidae</taxon>
        <taxon>Oiketicinae</taxon>
        <taxon>Eumeta</taxon>
    </lineage>
</organism>
<dbReference type="AlphaFoldDB" id="A0A4C1TXJ4"/>
<protein>
    <submittedName>
        <fullName evidence="1">Uncharacterized protein</fullName>
    </submittedName>
</protein>
<name>A0A4C1TXJ4_EUMVA</name>
<proteinExistence type="predicted"/>
<accession>A0A4C1TXJ4</accession>
<dbReference type="Proteomes" id="UP000299102">
    <property type="component" value="Unassembled WGS sequence"/>
</dbReference>
<evidence type="ECO:0000313" key="1">
    <source>
        <dbReference type="EMBL" id="GBP18648.1"/>
    </source>
</evidence>
<gene>
    <name evidence="1" type="ORF">EVAR_14418_1</name>
</gene>
<dbReference type="EMBL" id="BGZK01000099">
    <property type="protein sequence ID" value="GBP18648.1"/>
    <property type="molecule type" value="Genomic_DNA"/>
</dbReference>